<reference evidence="2" key="1">
    <citation type="journal article" date="2019" name="Int. J. Syst. Evol. Microbiol.">
        <title>The Global Catalogue of Microorganisms (GCM) 10K type strain sequencing project: providing services to taxonomists for standard genome sequencing and annotation.</title>
        <authorList>
            <consortium name="The Broad Institute Genomics Platform"/>
            <consortium name="The Broad Institute Genome Sequencing Center for Infectious Disease"/>
            <person name="Wu L."/>
            <person name="Ma J."/>
        </authorList>
    </citation>
    <scope>NUCLEOTIDE SEQUENCE [LARGE SCALE GENOMIC DNA]</scope>
    <source>
        <strain evidence="2">JCM 17304</strain>
    </source>
</reference>
<organism evidence="1 2">
    <name type="scientific">Zhongshania borealis</name>
    <dbReference type="NCBI Taxonomy" id="889488"/>
    <lineage>
        <taxon>Bacteria</taxon>
        <taxon>Pseudomonadati</taxon>
        <taxon>Pseudomonadota</taxon>
        <taxon>Gammaproteobacteria</taxon>
        <taxon>Cellvibrionales</taxon>
        <taxon>Spongiibacteraceae</taxon>
        <taxon>Zhongshania</taxon>
    </lineage>
</organism>
<accession>A0ABP7WRS0</accession>
<proteinExistence type="predicted"/>
<protein>
    <submittedName>
        <fullName evidence="1">Uncharacterized protein</fullName>
    </submittedName>
</protein>
<dbReference type="Proteomes" id="UP001500392">
    <property type="component" value="Unassembled WGS sequence"/>
</dbReference>
<dbReference type="EMBL" id="BAABDM010000002">
    <property type="protein sequence ID" value="GAA4094660.1"/>
    <property type="molecule type" value="Genomic_DNA"/>
</dbReference>
<dbReference type="RefSeq" id="WP_344934972.1">
    <property type="nucleotide sequence ID" value="NZ_BAABDM010000002.1"/>
</dbReference>
<evidence type="ECO:0000313" key="1">
    <source>
        <dbReference type="EMBL" id="GAA4094660.1"/>
    </source>
</evidence>
<evidence type="ECO:0000313" key="2">
    <source>
        <dbReference type="Proteomes" id="UP001500392"/>
    </source>
</evidence>
<gene>
    <name evidence="1" type="ORF">GCM10022414_18450</name>
</gene>
<sequence length="354" mass="39337">MLTSTGSPQILLRIATNHVVTIFESEINGGPQNLLINFGSDSGSTSKRDPDKDLMEFLNTIRNSCVRSLPNRIRDRKFKDLISISVQGLAITSEDRFYYAVTFTVNDEMVSRAGLDVAESVEALRATIRTYIRDAAEILSILKSVENKNFGAFSIENALEVSGVKKFFSAESIAIAKQSRKFLGLDFEDNSFEIAIPITPEEIDQTKTTKDVDFEVASIELTKQKSVDQRVQARDLEVDMLLRNCRPKSGSSLKATSGDDDCKKDIEVKGAPSEILILSVLSRLKIETEIKLNIDAIRNRGNVDKKYTIASMPRISNLGLNEINKFKEAVSKLDTSSAESAITGLYKIFRFDAL</sequence>
<name>A0ABP7WRS0_9GAMM</name>
<keyword evidence="2" id="KW-1185">Reference proteome</keyword>
<comment type="caution">
    <text evidence="1">The sequence shown here is derived from an EMBL/GenBank/DDBJ whole genome shotgun (WGS) entry which is preliminary data.</text>
</comment>